<sequence length="68" mass="6869">MRLRTSAMLGASLLVAILLSVSGGGSTDATAHAAQDGPKYVKVSPDASATEYGLLAAPYATAIEYALL</sequence>
<feature type="chain" id="PRO_5037748334" description="ABC transporter substrate-binding protein" evidence="1">
    <location>
        <begin position="34"/>
        <end position="68"/>
    </location>
</feature>
<accession>A0A918YN80</accession>
<gene>
    <name evidence="2" type="ORF">GCM10010339_66050</name>
</gene>
<keyword evidence="3" id="KW-1185">Reference proteome</keyword>
<proteinExistence type="predicted"/>
<feature type="signal peptide" evidence="1">
    <location>
        <begin position="1"/>
        <end position="33"/>
    </location>
</feature>
<reference evidence="2" key="2">
    <citation type="submission" date="2020-09" db="EMBL/GenBank/DDBJ databases">
        <authorList>
            <person name="Sun Q."/>
            <person name="Ohkuma M."/>
        </authorList>
    </citation>
    <scope>NUCLEOTIDE SEQUENCE</scope>
    <source>
        <strain evidence="2">JCM 4714</strain>
    </source>
</reference>
<evidence type="ECO:0000313" key="2">
    <source>
        <dbReference type="EMBL" id="GHE10324.1"/>
    </source>
</evidence>
<name>A0A918YN80_9ACTN</name>
<dbReference type="EMBL" id="BMVG01000023">
    <property type="protein sequence ID" value="GHE10324.1"/>
    <property type="molecule type" value="Genomic_DNA"/>
</dbReference>
<keyword evidence="1" id="KW-0732">Signal</keyword>
<comment type="caution">
    <text evidence="2">The sequence shown here is derived from an EMBL/GenBank/DDBJ whole genome shotgun (WGS) entry which is preliminary data.</text>
</comment>
<dbReference type="AlphaFoldDB" id="A0A918YN80"/>
<dbReference type="Proteomes" id="UP000655443">
    <property type="component" value="Unassembled WGS sequence"/>
</dbReference>
<protein>
    <recommendedName>
        <fullName evidence="4">ABC transporter substrate-binding protein</fullName>
    </recommendedName>
</protein>
<organism evidence="2 3">
    <name type="scientific">Streptomyces alanosinicus</name>
    <dbReference type="NCBI Taxonomy" id="68171"/>
    <lineage>
        <taxon>Bacteria</taxon>
        <taxon>Bacillati</taxon>
        <taxon>Actinomycetota</taxon>
        <taxon>Actinomycetes</taxon>
        <taxon>Kitasatosporales</taxon>
        <taxon>Streptomycetaceae</taxon>
        <taxon>Streptomyces</taxon>
    </lineage>
</organism>
<evidence type="ECO:0000256" key="1">
    <source>
        <dbReference type="SAM" id="SignalP"/>
    </source>
</evidence>
<evidence type="ECO:0000313" key="3">
    <source>
        <dbReference type="Proteomes" id="UP000655443"/>
    </source>
</evidence>
<evidence type="ECO:0008006" key="4">
    <source>
        <dbReference type="Google" id="ProtNLM"/>
    </source>
</evidence>
<reference evidence="2" key="1">
    <citation type="journal article" date="2014" name="Int. J. Syst. Evol. Microbiol.">
        <title>Complete genome sequence of Corynebacterium casei LMG S-19264T (=DSM 44701T), isolated from a smear-ripened cheese.</title>
        <authorList>
            <consortium name="US DOE Joint Genome Institute (JGI-PGF)"/>
            <person name="Walter F."/>
            <person name="Albersmeier A."/>
            <person name="Kalinowski J."/>
            <person name="Ruckert C."/>
        </authorList>
    </citation>
    <scope>NUCLEOTIDE SEQUENCE</scope>
    <source>
        <strain evidence="2">JCM 4714</strain>
    </source>
</reference>